<feature type="non-terminal residue" evidence="2">
    <location>
        <position position="91"/>
    </location>
</feature>
<dbReference type="EMBL" id="QTBD01000076">
    <property type="protein sequence ID" value="REQ55229.1"/>
    <property type="molecule type" value="Genomic_DNA"/>
</dbReference>
<evidence type="ECO:0000313" key="2">
    <source>
        <dbReference type="EMBL" id="REQ55229.1"/>
    </source>
</evidence>
<dbReference type="AlphaFoldDB" id="A0ABD7HCN7"/>
<dbReference type="InterPro" id="IPR003870">
    <property type="entry name" value="DUF222"/>
</dbReference>
<dbReference type="RefSeq" id="WP_116259085.1">
    <property type="nucleotide sequence ID" value="NZ_QSXC01000687.1"/>
</dbReference>
<protein>
    <submittedName>
        <fullName evidence="2">DUF222 domain-containing protein</fullName>
    </submittedName>
</protein>
<feature type="non-terminal residue" evidence="2">
    <location>
        <position position="1"/>
    </location>
</feature>
<evidence type="ECO:0000313" key="3">
    <source>
        <dbReference type="Proteomes" id="UP000256381"/>
    </source>
</evidence>
<proteinExistence type="predicted"/>
<accession>A0ABD7HCN7</accession>
<gene>
    <name evidence="2" type="ORF">DSJ38_04845</name>
</gene>
<comment type="caution">
    <text evidence="2">The sequence shown here is derived from an EMBL/GenBank/DDBJ whole genome shotgun (WGS) entry which is preliminary data.</text>
</comment>
<organism evidence="2 3">
    <name type="scientific">Mycobacterium tuberculosis</name>
    <dbReference type="NCBI Taxonomy" id="1773"/>
    <lineage>
        <taxon>Bacteria</taxon>
        <taxon>Bacillati</taxon>
        <taxon>Actinomycetota</taxon>
        <taxon>Actinomycetes</taxon>
        <taxon>Mycobacteriales</taxon>
        <taxon>Mycobacteriaceae</taxon>
        <taxon>Mycobacterium</taxon>
        <taxon>Mycobacterium tuberculosis complex</taxon>
    </lineage>
</organism>
<evidence type="ECO:0000259" key="1">
    <source>
        <dbReference type="Pfam" id="PF02720"/>
    </source>
</evidence>
<reference evidence="2 3" key="1">
    <citation type="journal article" date="2017" name="N. Engl. J. Med.">
        <title>Transmission of Extensively Drug-Resistant Tuberculosis in South Africa.</title>
        <authorList>
            <person name="Shah N.S."/>
            <person name="Auld S.C."/>
            <person name="Brust J.C."/>
            <person name="Mathema B."/>
            <person name="Ismail N."/>
            <person name="Moodley P."/>
            <person name="Mlisana K."/>
            <person name="Allana S."/>
            <person name="Campbell A."/>
            <person name="Mthiyane T."/>
            <person name="Morris N."/>
            <person name="Mpangase P."/>
            <person name="van der Meulen H."/>
            <person name="Omar S.V."/>
            <person name="Brown T.S."/>
            <person name="Narechania A."/>
            <person name="Shaskina E."/>
            <person name="Kapwata T."/>
            <person name="Kreiswirth B."/>
            <person name="Gandhi N.R."/>
        </authorList>
    </citation>
    <scope>NUCLEOTIDE SEQUENCE [LARGE SCALE GENOMIC DNA]</scope>
    <source>
        <strain evidence="2 3">32301_S10</strain>
    </source>
</reference>
<dbReference type="Proteomes" id="UP000256381">
    <property type="component" value="Unassembled WGS sequence"/>
</dbReference>
<dbReference type="Pfam" id="PF02720">
    <property type="entry name" value="DUF222"/>
    <property type="match status" value="1"/>
</dbReference>
<name>A0ABD7HCN7_MYCTX</name>
<sequence length="91" mass="9960">FLHQLPHHVDLPTREKAEAELATLGGRFRPDQLHKLATKLADCLNPDGNYNDTDRARRRSIILGNQGPDGMSAISGYLTPEARATVDAVLA</sequence>
<feature type="domain" description="DUF222" evidence="1">
    <location>
        <begin position="1"/>
        <end position="91"/>
    </location>
</feature>